<keyword evidence="3 6" id="KW-0812">Transmembrane</keyword>
<keyword evidence="4 6" id="KW-1133">Transmembrane helix</keyword>
<dbReference type="GO" id="GO:0005886">
    <property type="term" value="C:plasma membrane"/>
    <property type="evidence" value="ECO:0007669"/>
    <property type="project" value="UniProtKB-ARBA"/>
</dbReference>
<proteinExistence type="inferred from homology"/>
<dbReference type="Proteomes" id="UP000886689">
    <property type="component" value="Unassembled WGS sequence"/>
</dbReference>
<feature type="transmembrane region" description="Helical" evidence="6">
    <location>
        <begin position="13"/>
        <end position="35"/>
    </location>
</feature>
<dbReference type="AlphaFoldDB" id="A0A9D7PR98"/>
<gene>
    <name evidence="7" type="ORF">IPL58_13745</name>
</gene>
<dbReference type="InterPro" id="IPR003339">
    <property type="entry name" value="ABC/ECF_trnsptr_transmembrane"/>
</dbReference>
<evidence type="ECO:0000256" key="5">
    <source>
        <dbReference type="ARBA" id="ARBA00023136"/>
    </source>
</evidence>
<name>A0A9D7PR98_9PROT</name>
<sequence length="199" mass="21596">MTSLHPAHRLCCWLLVVVAVQCLSGVPLLLAFAVLPLLGRASLTRWLRLLRRARWLLLTLFVVLAWGVAGEPLWLQPGVMAPTYEGISAAGTQLGRLILVLAAVAGLLETTPIERLMAGAYLLLRPLGVVGLDVNRAVVRLSLALHYSEQAPGRGWKTLLTPIECAAPQSINLVLPQQRMSDWFFLAAAILLVVGICLV</sequence>
<evidence type="ECO:0000313" key="7">
    <source>
        <dbReference type="EMBL" id="MBK8525015.1"/>
    </source>
</evidence>
<protein>
    <recommendedName>
        <fullName evidence="9">Energy-coupling factor transporter transmembrane protein EcfT</fullName>
    </recommendedName>
</protein>
<comment type="caution">
    <text evidence="7">The sequence shown here is derived from an EMBL/GenBank/DDBJ whole genome shotgun (WGS) entry which is preliminary data.</text>
</comment>
<evidence type="ECO:0000313" key="8">
    <source>
        <dbReference type="Proteomes" id="UP000886689"/>
    </source>
</evidence>
<evidence type="ECO:0000256" key="4">
    <source>
        <dbReference type="ARBA" id="ARBA00022989"/>
    </source>
</evidence>
<organism evidence="7 8">
    <name type="scientific">Candidatus Proximibacter danicus</name>
    <dbReference type="NCBI Taxonomy" id="2954365"/>
    <lineage>
        <taxon>Bacteria</taxon>
        <taxon>Pseudomonadati</taxon>
        <taxon>Pseudomonadota</taxon>
        <taxon>Betaproteobacteria</taxon>
        <taxon>Candidatus Proximibacter</taxon>
    </lineage>
</organism>
<dbReference type="Pfam" id="PF02361">
    <property type="entry name" value="CbiQ"/>
    <property type="match status" value="1"/>
</dbReference>
<comment type="subcellular location">
    <subcellularLocation>
        <location evidence="1">Membrane</location>
        <topology evidence="1">Multi-pass membrane protein</topology>
    </subcellularLocation>
</comment>
<evidence type="ECO:0008006" key="9">
    <source>
        <dbReference type="Google" id="ProtNLM"/>
    </source>
</evidence>
<comment type="similarity">
    <text evidence="2">Belongs to the CbiQ family.</text>
</comment>
<keyword evidence="5 6" id="KW-0472">Membrane</keyword>
<feature type="transmembrane region" description="Helical" evidence="6">
    <location>
        <begin position="55"/>
        <end position="75"/>
    </location>
</feature>
<accession>A0A9D7PR98</accession>
<dbReference type="EMBL" id="JADJUC010000021">
    <property type="protein sequence ID" value="MBK8525015.1"/>
    <property type="molecule type" value="Genomic_DNA"/>
</dbReference>
<evidence type="ECO:0000256" key="6">
    <source>
        <dbReference type="SAM" id="Phobius"/>
    </source>
</evidence>
<evidence type="ECO:0000256" key="1">
    <source>
        <dbReference type="ARBA" id="ARBA00004141"/>
    </source>
</evidence>
<feature type="transmembrane region" description="Helical" evidence="6">
    <location>
        <begin position="87"/>
        <end position="108"/>
    </location>
</feature>
<reference evidence="7" key="1">
    <citation type="submission" date="2020-10" db="EMBL/GenBank/DDBJ databases">
        <title>Connecting structure to function with the recovery of over 1000 high-quality activated sludge metagenome-assembled genomes encoding full-length rRNA genes using long-read sequencing.</title>
        <authorList>
            <person name="Singleton C.M."/>
            <person name="Petriglieri F."/>
            <person name="Kristensen J.M."/>
            <person name="Kirkegaard R.H."/>
            <person name="Michaelsen T.Y."/>
            <person name="Andersen M.H."/>
            <person name="Karst S.M."/>
            <person name="Dueholm M.S."/>
            <person name="Nielsen P.H."/>
            <person name="Albertsen M."/>
        </authorList>
    </citation>
    <scope>NUCLEOTIDE SEQUENCE</scope>
    <source>
        <strain evidence="7">Hirt_18-Q3-R61-65_BATAC.395</strain>
    </source>
</reference>
<evidence type="ECO:0000256" key="2">
    <source>
        <dbReference type="ARBA" id="ARBA00008564"/>
    </source>
</evidence>
<evidence type="ECO:0000256" key="3">
    <source>
        <dbReference type="ARBA" id="ARBA00022692"/>
    </source>
</evidence>